<dbReference type="GO" id="GO:0006302">
    <property type="term" value="P:double-strand break repair"/>
    <property type="evidence" value="ECO:0007669"/>
    <property type="project" value="TreeGrafter"/>
</dbReference>
<dbReference type="Gene3D" id="3.90.228.10">
    <property type="match status" value="1"/>
</dbReference>
<evidence type="ECO:0000256" key="7">
    <source>
        <dbReference type="ARBA" id="ARBA00033987"/>
    </source>
</evidence>
<dbReference type="InterPro" id="IPR036930">
    <property type="entry name" value="WGR_dom_sf"/>
</dbReference>
<evidence type="ECO:0000256" key="4">
    <source>
        <dbReference type="ARBA" id="ARBA00022695"/>
    </source>
</evidence>
<dbReference type="GO" id="GO:0003950">
    <property type="term" value="F:NAD+ poly-ADP-ribosyltransferase activity"/>
    <property type="evidence" value="ECO:0007669"/>
    <property type="project" value="UniProtKB-UniRule"/>
</dbReference>
<dbReference type="InterPro" id="IPR036616">
    <property type="entry name" value="Poly(ADP-ribose)pol_reg_dom_sf"/>
</dbReference>
<evidence type="ECO:0000256" key="1">
    <source>
        <dbReference type="ARBA" id="ARBA00004123"/>
    </source>
</evidence>
<dbReference type="GO" id="GO:0016779">
    <property type="term" value="F:nucleotidyltransferase activity"/>
    <property type="evidence" value="ECO:0007669"/>
    <property type="project" value="UniProtKB-KW"/>
</dbReference>
<keyword evidence="13" id="KW-1185">Reference proteome</keyword>
<dbReference type="GO" id="GO:0005730">
    <property type="term" value="C:nucleolus"/>
    <property type="evidence" value="ECO:0007669"/>
    <property type="project" value="TreeGrafter"/>
</dbReference>
<dbReference type="PROSITE" id="PS51059">
    <property type="entry name" value="PARP_CATALYTIC"/>
    <property type="match status" value="1"/>
</dbReference>
<dbReference type="SUPFAM" id="SSF142921">
    <property type="entry name" value="WGR domain-like"/>
    <property type="match status" value="1"/>
</dbReference>
<dbReference type="PANTHER" id="PTHR10459:SF60">
    <property type="entry name" value="POLY [ADP-RIBOSE] POLYMERASE 2"/>
    <property type="match status" value="1"/>
</dbReference>
<evidence type="ECO:0000256" key="2">
    <source>
        <dbReference type="ARBA" id="ARBA00022676"/>
    </source>
</evidence>
<dbReference type="Pfam" id="PF00644">
    <property type="entry name" value="PARP"/>
    <property type="match status" value="1"/>
</dbReference>
<feature type="domain" description="PARP catalytic" evidence="9">
    <location>
        <begin position="230"/>
        <end position="451"/>
    </location>
</feature>
<keyword evidence="4" id="KW-0548">Nucleotidyltransferase</keyword>
<feature type="domain" description="WGR" evidence="11">
    <location>
        <begin position="1"/>
        <end position="62"/>
    </location>
</feature>
<keyword evidence="6" id="KW-0539">Nucleus</keyword>
<keyword evidence="2 8" id="KW-0328">Glycosyltransferase</keyword>
<dbReference type="Proteomes" id="UP001146120">
    <property type="component" value="Unassembled WGS sequence"/>
</dbReference>
<comment type="catalytic activity">
    <reaction evidence="7">
        <text>NAD(+) + (ADP-D-ribosyl)n-acceptor = nicotinamide + (ADP-D-ribosyl)n+1-acceptor + H(+).</text>
        <dbReference type="EC" id="2.4.2.30"/>
    </reaction>
</comment>
<accession>A0AAV2YW08</accession>
<dbReference type="Gene3D" id="1.20.142.10">
    <property type="entry name" value="Poly(ADP-ribose) polymerase, regulatory domain"/>
    <property type="match status" value="1"/>
</dbReference>
<dbReference type="EMBL" id="DAKRPA010000136">
    <property type="protein sequence ID" value="DAZ97392.1"/>
    <property type="molecule type" value="Genomic_DNA"/>
</dbReference>
<dbReference type="PROSITE" id="PS51977">
    <property type="entry name" value="WGR"/>
    <property type="match status" value="1"/>
</dbReference>
<reference evidence="12" key="1">
    <citation type="submission" date="2022-11" db="EMBL/GenBank/DDBJ databases">
        <authorList>
            <person name="Morgan W.R."/>
            <person name="Tartar A."/>
        </authorList>
    </citation>
    <scope>NUCLEOTIDE SEQUENCE</scope>
    <source>
        <strain evidence="12">ARSEF 373</strain>
    </source>
</reference>
<evidence type="ECO:0000256" key="8">
    <source>
        <dbReference type="RuleBase" id="RU362114"/>
    </source>
</evidence>
<reference evidence="12" key="2">
    <citation type="journal article" date="2023" name="Microbiol Resour">
        <title>Decontamination and Annotation of the Draft Genome Sequence of the Oomycete Lagenidium giganteum ARSEF 373.</title>
        <authorList>
            <person name="Morgan W.R."/>
            <person name="Tartar A."/>
        </authorList>
    </citation>
    <scope>NUCLEOTIDE SEQUENCE</scope>
    <source>
        <strain evidence="12">ARSEF 373</strain>
    </source>
</reference>
<evidence type="ECO:0000259" key="10">
    <source>
        <dbReference type="PROSITE" id="PS51060"/>
    </source>
</evidence>
<evidence type="ECO:0000256" key="3">
    <source>
        <dbReference type="ARBA" id="ARBA00022679"/>
    </source>
</evidence>
<evidence type="ECO:0000313" key="12">
    <source>
        <dbReference type="EMBL" id="DAZ97392.1"/>
    </source>
</evidence>
<dbReference type="PROSITE" id="PS51060">
    <property type="entry name" value="PARP_ALPHA_HD"/>
    <property type="match status" value="1"/>
</dbReference>
<dbReference type="InterPro" id="IPR012317">
    <property type="entry name" value="Poly(ADP-ribose)pol_cat_dom"/>
</dbReference>
<keyword evidence="3 8" id="KW-0808">Transferase</keyword>
<dbReference type="InterPro" id="IPR050800">
    <property type="entry name" value="ARTD/PARP"/>
</dbReference>
<feature type="domain" description="PARP alpha-helical" evidence="10">
    <location>
        <begin position="102"/>
        <end position="225"/>
    </location>
</feature>
<evidence type="ECO:0000256" key="5">
    <source>
        <dbReference type="ARBA" id="ARBA00023027"/>
    </source>
</evidence>
<dbReference type="AlphaFoldDB" id="A0AAV2YW08"/>
<sequence length="451" mass="50547">MWCADKYYLWTRSARIGTAGQTNLDGPLDIDCALLQFHEEFATRTGHRWDQRHSQQFHCDQFTWIEEDSQSKEPQTCSGRRSKKLPLNDSTVAVAVKSSSSSSSLHPSVHDFLMIISVDSTTSACPYTGHSTMTDMVAATLLTRRHLSLWTIKRGFDTLCEIYATLRGTQSKCVVTLSSQYYSIIPFHSGLHPIDSFRKLHHIASAMTSVTEHLSDTEVLFQARQLMVNDYMSNCMADLKCTLHVVDPASDEYRNIKKYARSGGGSNFKLLHVLRVEKPAHDRRFQPYKSWASRRLLWHGSPLNNWQSILTKGLVTQAAGMVGIHGVGGGQCRGIFFSDLVSKSLGYCRGGPINVLLLSEVALEKDLAQEIRRSGRFQTAGCETQWNSAAAARLEAGLGDYLDEDGVLWPLGSGSSDAQAKRRHHSNEYVIYNEAQARMRYVVVMSDRTQL</sequence>
<dbReference type="SUPFAM" id="SSF56399">
    <property type="entry name" value="ADP-ribosylation"/>
    <property type="match status" value="1"/>
</dbReference>
<keyword evidence="5 8" id="KW-0520">NAD</keyword>
<protein>
    <recommendedName>
        <fullName evidence="8">Poly [ADP-ribose] polymerase</fullName>
        <shortName evidence="8">PARP</shortName>
        <ecNumber evidence="8">2.4.2.-</ecNumber>
    </recommendedName>
</protein>
<comment type="caution">
    <text evidence="12">The sequence shown here is derived from an EMBL/GenBank/DDBJ whole genome shotgun (WGS) entry which is preliminary data.</text>
</comment>
<dbReference type="SUPFAM" id="SSF47587">
    <property type="entry name" value="Domain of poly(ADP-ribose) polymerase"/>
    <property type="match status" value="1"/>
</dbReference>
<dbReference type="GO" id="GO:0070212">
    <property type="term" value="P:protein poly-ADP-ribosylation"/>
    <property type="evidence" value="ECO:0007669"/>
    <property type="project" value="TreeGrafter"/>
</dbReference>
<evidence type="ECO:0000313" key="13">
    <source>
        <dbReference type="Proteomes" id="UP001146120"/>
    </source>
</evidence>
<dbReference type="PANTHER" id="PTHR10459">
    <property type="entry name" value="DNA LIGASE"/>
    <property type="match status" value="1"/>
</dbReference>
<dbReference type="EC" id="2.4.2.-" evidence="8"/>
<comment type="subcellular location">
    <subcellularLocation>
        <location evidence="1">Nucleus</location>
    </subcellularLocation>
</comment>
<evidence type="ECO:0000259" key="9">
    <source>
        <dbReference type="PROSITE" id="PS51059"/>
    </source>
</evidence>
<dbReference type="InterPro" id="IPR008893">
    <property type="entry name" value="WGR_domain"/>
</dbReference>
<gene>
    <name evidence="12" type="ORF">N0F65_011276</name>
</gene>
<proteinExistence type="predicted"/>
<evidence type="ECO:0000256" key="6">
    <source>
        <dbReference type="ARBA" id="ARBA00023242"/>
    </source>
</evidence>
<dbReference type="GO" id="GO:1990404">
    <property type="term" value="F:NAD+-protein mono-ADP-ribosyltransferase activity"/>
    <property type="evidence" value="ECO:0007669"/>
    <property type="project" value="TreeGrafter"/>
</dbReference>
<organism evidence="12 13">
    <name type="scientific">Lagenidium giganteum</name>
    <dbReference type="NCBI Taxonomy" id="4803"/>
    <lineage>
        <taxon>Eukaryota</taxon>
        <taxon>Sar</taxon>
        <taxon>Stramenopiles</taxon>
        <taxon>Oomycota</taxon>
        <taxon>Peronosporomycetes</taxon>
        <taxon>Pythiales</taxon>
        <taxon>Pythiaceae</taxon>
    </lineage>
</organism>
<evidence type="ECO:0000259" key="11">
    <source>
        <dbReference type="PROSITE" id="PS51977"/>
    </source>
</evidence>
<name>A0AAV2YW08_9STRA</name>
<dbReference type="InterPro" id="IPR004102">
    <property type="entry name" value="Poly(ADP-ribose)pol_reg_dom"/>
</dbReference>